<dbReference type="GO" id="GO:0005524">
    <property type="term" value="F:ATP binding"/>
    <property type="evidence" value="ECO:0007669"/>
    <property type="project" value="UniProtKB-UniRule"/>
</dbReference>
<dbReference type="GO" id="GO:0009265">
    <property type="term" value="P:2'-deoxyribonucleotide biosynthetic process"/>
    <property type="evidence" value="ECO:0007669"/>
    <property type="project" value="TreeGrafter"/>
</dbReference>
<dbReference type="NCBIfam" id="TIGR02487">
    <property type="entry name" value="NrdD"/>
    <property type="match status" value="1"/>
</dbReference>
<dbReference type="SUPFAM" id="SSF51998">
    <property type="entry name" value="PFL-like glycyl radical enzymes"/>
    <property type="match status" value="1"/>
</dbReference>
<dbReference type="Gene3D" id="3.20.70.20">
    <property type="match status" value="1"/>
</dbReference>
<dbReference type="Proteomes" id="UP000485569">
    <property type="component" value="Unassembled WGS sequence"/>
</dbReference>
<evidence type="ECO:0000256" key="2">
    <source>
        <dbReference type="ARBA" id="ARBA00022840"/>
    </source>
</evidence>
<dbReference type="Pfam" id="PF03477">
    <property type="entry name" value="ATP-cone"/>
    <property type="match status" value="1"/>
</dbReference>
<dbReference type="EMBL" id="MWBQ01000033">
    <property type="protein sequence ID" value="OQA60739.1"/>
    <property type="molecule type" value="Genomic_DNA"/>
</dbReference>
<dbReference type="Pfam" id="PF13597">
    <property type="entry name" value="NRDD"/>
    <property type="match status" value="1"/>
</dbReference>
<sequence>MSKSFDVDILTPQKVQKRDGRIVPFDRKRIERAIYKAFQAVGETSETIPNELSQVVTNQLFEKFGTNTTVDIETIQDLVEETLIQYGYSKVSKAYILYRRKRQEAREALQAAVDVEKIVQEYLLKADWRTQENSNTTYSYPGLVLHAAGSVMAHYTLNRIYPDEVRDAHINADVHIHDLSYGITAYCAGWSIEELIREGFGGVKDKVAAGPAKHLSALTGQMVNFLGTMQMEFAGAQAFNSVDTYLSPFVRFDHLDYRMTKQLIQQMVFAMNVPSRWGSQAPFINFSFDWIVPEDMKERPVIIGGKEQPDLGCYGDYQQEMDMINRAFIEVMLEGDFEGRVFSFPIPTYNITADFPWDSENAMLLWQLTAKYGVPYFQNFISSSLKPGDVRSMCCRLQLDLRVLRNRGGGLFGSADKTGSIGVVTINLPRIGYLSKDEEDFFARLKAKMNIAKTALEIKRKVVERNMKNGLLPYTKRYLGTFKNHFSTIGLVGMNEACINFIGKNIADPEGKSFALKILKYMRECLADFQEETGNLYNLEATPAEGTSYRLAKHDKKHFPDIYTSGENEPYYTNSTNLPVNYTDDPFEALDHQKDLQALYTGGTVFHAFMPETPEPETVKLFIKRACEKYTVPYITVTPTFSVCPNHGYISGRIFQCPECGTDTEVYSRVVGYYRPVQRWNHGKQEEFKQRQEYVVSNTI</sequence>
<evidence type="ECO:0000313" key="5">
    <source>
        <dbReference type="EMBL" id="OQA60739.1"/>
    </source>
</evidence>
<proteinExistence type="predicted"/>
<keyword evidence="2 3" id="KW-0067">ATP-binding</keyword>
<reference evidence="5" key="1">
    <citation type="submission" date="2017-02" db="EMBL/GenBank/DDBJ databases">
        <title>Delving into the versatile metabolic prowess of the omnipresent phylum Bacteroidetes.</title>
        <authorList>
            <person name="Nobu M.K."/>
            <person name="Mei R."/>
            <person name="Narihiro T."/>
            <person name="Kuroda K."/>
            <person name="Liu W.-T."/>
        </authorList>
    </citation>
    <scope>NUCLEOTIDE SEQUENCE</scope>
    <source>
        <strain evidence="5">ADurb.Bin276</strain>
    </source>
</reference>
<keyword evidence="5" id="KW-0560">Oxidoreductase</keyword>
<dbReference type="NCBIfam" id="NF006126">
    <property type="entry name" value="PRK08270.1"/>
    <property type="match status" value="1"/>
</dbReference>
<dbReference type="GO" id="GO:0008998">
    <property type="term" value="F:ribonucleoside-triphosphate reductase (thioredoxin) activity"/>
    <property type="evidence" value="ECO:0007669"/>
    <property type="project" value="UniProtKB-EC"/>
</dbReference>
<dbReference type="GO" id="GO:0006260">
    <property type="term" value="P:DNA replication"/>
    <property type="evidence" value="ECO:0007669"/>
    <property type="project" value="InterPro"/>
</dbReference>
<keyword evidence="1 3" id="KW-0547">Nucleotide-binding</keyword>
<evidence type="ECO:0000256" key="3">
    <source>
        <dbReference type="PROSITE-ProRule" id="PRU00492"/>
    </source>
</evidence>
<dbReference type="PANTHER" id="PTHR21075">
    <property type="entry name" value="ANAEROBIC RIBONUCLEOSIDE-TRIPHOSPHATE REDUCTASE"/>
    <property type="match status" value="1"/>
</dbReference>
<dbReference type="GO" id="GO:0004748">
    <property type="term" value="F:ribonucleoside-diphosphate reductase activity, thioredoxin disulfide as acceptor"/>
    <property type="evidence" value="ECO:0007669"/>
    <property type="project" value="TreeGrafter"/>
</dbReference>
<dbReference type="GO" id="GO:0031250">
    <property type="term" value="C:anaerobic ribonucleoside-triphosphate reductase complex"/>
    <property type="evidence" value="ECO:0007669"/>
    <property type="project" value="TreeGrafter"/>
</dbReference>
<dbReference type="AlphaFoldDB" id="A0A1V5T1T9"/>
<evidence type="ECO:0000256" key="1">
    <source>
        <dbReference type="ARBA" id="ARBA00022741"/>
    </source>
</evidence>
<organism evidence="5">
    <name type="scientific">Candidatus Atribacter allofermentans</name>
    <dbReference type="NCBI Taxonomy" id="1852833"/>
    <lineage>
        <taxon>Bacteria</taxon>
        <taxon>Pseudomonadati</taxon>
        <taxon>Atribacterota</taxon>
        <taxon>Atribacteria</taxon>
        <taxon>Atribacterales</taxon>
        <taxon>Atribacteraceae</taxon>
        <taxon>Atribacter</taxon>
    </lineage>
</organism>
<name>A0A1V5T1T9_9BACT</name>
<dbReference type="CDD" id="cd01675">
    <property type="entry name" value="RNR_III"/>
    <property type="match status" value="1"/>
</dbReference>
<accession>A0A1V5T1T9</accession>
<dbReference type="EC" id="1.17.4.2" evidence="5"/>
<feature type="domain" description="ATP-cone" evidence="4">
    <location>
        <begin position="13"/>
        <end position="106"/>
    </location>
</feature>
<dbReference type="PANTHER" id="PTHR21075:SF0">
    <property type="entry name" value="ANAEROBIC RIBONUCLEOSIDE-TRIPHOSPHATE REDUCTASE"/>
    <property type="match status" value="1"/>
</dbReference>
<dbReference type="InterPro" id="IPR012833">
    <property type="entry name" value="NrdD"/>
</dbReference>
<protein>
    <submittedName>
        <fullName evidence="5">Anaerobic ribonucleoside-triphosphate reductase</fullName>
        <ecNumber evidence="5">1.17.4.2</ecNumber>
    </submittedName>
</protein>
<gene>
    <name evidence="5" type="primary">nrdD</name>
    <name evidence="5" type="ORF">BWY41_00510</name>
</gene>
<evidence type="ECO:0000259" key="4">
    <source>
        <dbReference type="PROSITE" id="PS51161"/>
    </source>
</evidence>
<dbReference type="InterPro" id="IPR005144">
    <property type="entry name" value="ATP-cone_dom"/>
</dbReference>
<dbReference type="PROSITE" id="PS51161">
    <property type="entry name" value="ATP_CONE"/>
    <property type="match status" value="1"/>
</dbReference>
<comment type="caution">
    <text evidence="5">The sequence shown here is derived from an EMBL/GenBank/DDBJ whole genome shotgun (WGS) entry which is preliminary data.</text>
</comment>